<dbReference type="AlphaFoldDB" id="A0A4S8LLB3"/>
<accession>A0A4S8LLB3</accession>
<evidence type="ECO:0000313" key="1">
    <source>
        <dbReference type="EMBL" id="THU90052.1"/>
    </source>
</evidence>
<reference evidence="1 2" key="1">
    <citation type="journal article" date="2019" name="Nat. Ecol. Evol.">
        <title>Megaphylogeny resolves global patterns of mushroom evolution.</title>
        <authorList>
            <person name="Varga T."/>
            <person name="Krizsan K."/>
            <person name="Foldi C."/>
            <person name="Dima B."/>
            <person name="Sanchez-Garcia M."/>
            <person name="Sanchez-Ramirez S."/>
            <person name="Szollosi G.J."/>
            <person name="Szarkandi J.G."/>
            <person name="Papp V."/>
            <person name="Albert L."/>
            <person name="Andreopoulos W."/>
            <person name="Angelini C."/>
            <person name="Antonin V."/>
            <person name="Barry K.W."/>
            <person name="Bougher N.L."/>
            <person name="Buchanan P."/>
            <person name="Buyck B."/>
            <person name="Bense V."/>
            <person name="Catcheside P."/>
            <person name="Chovatia M."/>
            <person name="Cooper J."/>
            <person name="Damon W."/>
            <person name="Desjardin D."/>
            <person name="Finy P."/>
            <person name="Geml J."/>
            <person name="Haridas S."/>
            <person name="Hughes K."/>
            <person name="Justo A."/>
            <person name="Karasinski D."/>
            <person name="Kautmanova I."/>
            <person name="Kiss B."/>
            <person name="Kocsube S."/>
            <person name="Kotiranta H."/>
            <person name="LaButti K.M."/>
            <person name="Lechner B.E."/>
            <person name="Liimatainen K."/>
            <person name="Lipzen A."/>
            <person name="Lukacs Z."/>
            <person name="Mihaltcheva S."/>
            <person name="Morgado L.N."/>
            <person name="Niskanen T."/>
            <person name="Noordeloos M.E."/>
            <person name="Ohm R.A."/>
            <person name="Ortiz-Santana B."/>
            <person name="Ovrebo C."/>
            <person name="Racz N."/>
            <person name="Riley R."/>
            <person name="Savchenko A."/>
            <person name="Shiryaev A."/>
            <person name="Soop K."/>
            <person name="Spirin V."/>
            <person name="Szebenyi C."/>
            <person name="Tomsovsky M."/>
            <person name="Tulloss R.E."/>
            <person name="Uehling J."/>
            <person name="Grigoriev I.V."/>
            <person name="Vagvolgyi C."/>
            <person name="Papp T."/>
            <person name="Martin F.M."/>
            <person name="Miettinen O."/>
            <person name="Hibbett D.S."/>
            <person name="Nagy L.G."/>
        </authorList>
    </citation>
    <scope>NUCLEOTIDE SEQUENCE [LARGE SCALE GENOMIC DNA]</scope>
    <source>
        <strain evidence="1 2">CBS 962.96</strain>
    </source>
</reference>
<protein>
    <submittedName>
        <fullName evidence="1">Uncharacterized protein</fullName>
    </submittedName>
</protein>
<keyword evidence="2" id="KW-1185">Reference proteome</keyword>
<dbReference type="EMBL" id="ML179347">
    <property type="protein sequence ID" value="THU90052.1"/>
    <property type="molecule type" value="Genomic_DNA"/>
</dbReference>
<evidence type="ECO:0000313" key="2">
    <source>
        <dbReference type="Proteomes" id="UP000297245"/>
    </source>
</evidence>
<proteinExistence type="predicted"/>
<sequence length="120" mass="13261">MSPRCFTKLVTSGKTSNLPLWYTSHTAQFRRVRKEGSWKKILGRRNVVWCQNSRDYQMALQWAMSLSLHLQPMSSVTTVNGGGNSTVIPIQVAPNGLPSGMTITMSATPSVPDSATPPYY</sequence>
<gene>
    <name evidence="1" type="ORF">K435DRAFT_912845</name>
</gene>
<dbReference type="Proteomes" id="UP000297245">
    <property type="component" value="Unassembled WGS sequence"/>
</dbReference>
<name>A0A4S8LLB3_DENBC</name>
<organism evidence="1 2">
    <name type="scientific">Dendrothele bispora (strain CBS 962.96)</name>
    <dbReference type="NCBI Taxonomy" id="1314807"/>
    <lineage>
        <taxon>Eukaryota</taxon>
        <taxon>Fungi</taxon>
        <taxon>Dikarya</taxon>
        <taxon>Basidiomycota</taxon>
        <taxon>Agaricomycotina</taxon>
        <taxon>Agaricomycetes</taxon>
        <taxon>Agaricomycetidae</taxon>
        <taxon>Agaricales</taxon>
        <taxon>Agaricales incertae sedis</taxon>
        <taxon>Dendrothele</taxon>
    </lineage>
</organism>